<evidence type="ECO:0000313" key="8">
    <source>
        <dbReference type="EMBL" id="KEQ30607.1"/>
    </source>
</evidence>
<dbReference type="CDD" id="cd17321">
    <property type="entry name" value="MFS_MMR_MDR_like"/>
    <property type="match status" value="1"/>
</dbReference>
<proteinExistence type="predicted"/>
<dbReference type="Gene3D" id="1.20.1250.20">
    <property type="entry name" value="MFS general substrate transporter like domains"/>
    <property type="match status" value="1"/>
</dbReference>
<dbReference type="eggNOG" id="COG0477">
    <property type="taxonomic scope" value="Bacteria"/>
</dbReference>
<keyword evidence="9" id="KW-1185">Reference proteome</keyword>
<dbReference type="OrthoDB" id="9807274at2"/>
<feature type="transmembrane region" description="Helical" evidence="6">
    <location>
        <begin position="427"/>
        <end position="445"/>
    </location>
</feature>
<dbReference type="SUPFAM" id="SSF103473">
    <property type="entry name" value="MFS general substrate transporter"/>
    <property type="match status" value="1"/>
</dbReference>
<accession>A0A081PIT4</accession>
<feature type="transmembrane region" description="Helical" evidence="6">
    <location>
        <begin position="161"/>
        <end position="183"/>
    </location>
</feature>
<comment type="subcellular location">
    <subcellularLocation>
        <location evidence="1">Membrane</location>
        <topology evidence="1">Multi-pass membrane protein</topology>
    </subcellularLocation>
</comment>
<feature type="transmembrane region" description="Helical" evidence="6">
    <location>
        <begin position="392"/>
        <end position="415"/>
    </location>
</feature>
<dbReference type="GO" id="GO:0022857">
    <property type="term" value="F:transmembrane transporter activity"/>
    <property type="evidence" value="ECO:0007669"/>
    <property type="project" value="InterPro"/>
</dbReference>
<feature type="transmembrane region" description="Helical" evidence="6">
    <location>
        <begin position="356"/>
        <end position="380"/>
    </location>
</feature>
<dbReference type="EMBL" id="JNFF01000033">
    <property type="protein sequence ID" value="KEQ30607.1"/>
    <property type="molecule type" value="Genomic_DNA"/>
</dbReference>
<dbReference type="Pfam" id="PF07690">
    <property type="entry name" value="MFS_1"/>
    <property type="match status" value="1"/>
</dbReference>
<reference evidence="8 9" key="1">
    <citation type="journal article" date="1992" name="Int. J. Syst. Bacteriol.">
        <title>Sphingobacterium antarcticus sp. nov. a Psychrotrophic Bacterium from the Soils of Schirmacher Oasis, Antarctica.</title>
        <authorList>
            <person name="Shivaji S."/>
            <person name="Ray M.K."/>
            <person name="Rao N.S."/>
            <person name="Saiserr L."/>
            <person name="Jagannadham M.V."/>
            <person name="Kumar G.S."/>
            <person name="Reddy G."/>
            <person name="Bhargava P.M."/>
        </authorList>
    </citation>
    <scope>NUCLEOTIDE SEQUENCE [LARGE SCALE GENOMIC DNA]</scope>
    <source>
        <strain evidence="8 9">4BY</strain>
    </source>
</reference>
<evidence type="ECO:0000256" key="1">
    <source>
        <dbReference type="ARBA" id="ARBA00004141"/>
    </source>
</evidence>
<dbReference type="Gene3D" id="1.20.1720.10">
    <property type="entry name" value="Multidrug resistance protein D"/>
    <property type="match status" value="1"/>
</dbReference>
<feature type="transmembrane region" description="Helical" evidence="6">
    <location>
        <begin position="133"/>
        <end position="155"/>
    </location>
</feature>
<name>A0A081PIT4_9SPHI</name>
<feature type="transmembrane region" description="Helical" evidence="6">
    <location>
        <begin position="263"/>
        <end position="287"/>
    </location>
</feature>
<feature type="transmembrane region" description="Helical" evidence="6">
    <location>
        <begin position="7"/>
        <end position="33"/>
    </location>
</feature>
<feature type="transmembrane region" description="Helical" evidence="6">
    <location>
        <begin position="195"/>
        <end position="212"/>
    </location>
</feature>
<gene>
    <name evidence="8" type="ORF">N180_05130</name>
</gene>
<dbReference type="InterPro" id="IPR036259">
    <property type="entry name" value="MFS_trans_sf"/>
</dbReference>
<feature type="transmembrane region" description="Helical" evidence="6">
    <location>
        <begin position="45"/>
        <end position="62"/>
    </location>
</feature>
<dbReference type="InterPro" id="IPR011701">
    <property type="entry name" value="MFS"/>
</dbReference>
<feature type="domain" description="Major facilitator superfamily (MFS) profile" evidence="7">
    <location>
        <begin position="8"/>
        <end position="454"/>
    </location>
</feature>
<keyword evidence="2" id="KW-0813">Transport</keyword>
<dbReference type="InterPro" id="IPR020846">
    <property type="entry name" value="MFS_dom"/>
</dbReference>
<evidence type="ECO:0000256" key="5">
    <source>
        <dbReference type="ARBA" id="ARBA00023136"/>
    </source>
</evidence>
<dbReference type="GO" id="GO:0016020">
    <property type="term" value="C:membrane"/>
    <property type="evidence" value="ECO:0007669"/>
    <property type="project" value="UniProtKB-SubCell"/>
</dbReference>
<feature type="transmembrane region" description="Helical" evidence="6">
    <location>
        <begin position="74"/>
        <end position="91"/>
    </location>
</feature>
<protein>
    <submittedName>
        <fullName evidence="8">Antibiotic transporter</fullName>
    </submittedName>
</protein>
<dbReference type="RefSeq" id="WP_051759738.1">
    <property type="nucleotide sequence ID" value="NZ_JNFF01000033.1"/>
</dbReference>
<dbReference type="PROSITE" id="PS50850">
    <property type="entry name" value="MFS"/>
    <property type="match status" value="1"/>
</dbReference>
<feature type="transmembrane region" description="Helical" evidence="6">
    <location>
        <begin position="299"/>
        <end position="318"/>
    </location>
</feature>
<feature type="transmembrane region" description="Helical" evidence="6">
    <location>
        <begin position="224"/>
        <end position="242"/>
    </location>
</feature>
<comment type="caution">
    <text evidence="8">The sequence shown here is derived from an EMBL/GenBank/DDBJ whole genome shotgun (WGS) entry which is preliminary data.</text>
</comment>
<feature type="transmembrane region" description="Helical" evidence="6">
    <location>
        <begin position="330"/>
        <end position="350"/>
    </location>
</feature>
<organism evidence="8 9">
    <name type="scientific">Pedobacter antarcticus 4BY</name>
    <dbReference type="NCBI Taxonomy" id="1358423"/>
    <lineage>
        <taxon>Bacteria</taxon>
        <taxon>Pseudomonadati</taxon>
        <taxon>Bacteroidota</taxon>
        <taxon>Sphingobacteriia</taxon>
        <taxon>Sphingobacteriales</taxon>
        <taxon>Sphingobacteriaceae</taxon>
        <taxon>Pedobacter</taxon>
    </lineage>
</organism>
<dbReference type="AlphaFoldDB" id="A0A081PIT4"/>
<sequence>MIQRKNLILAIASVGIFVEALDIAIVNLAIPSIQSQYGLTSDQVQWVQTLYVLLYGGFLIIGGKLTDLIGKKKIFMTGCLLFLLTSLGAGFSPGLEYLVFFRALQGIGAALIMPSAFAIVTHTFTDSSERSRAIAVFSSFAAIGSGSGLALGGIITTHMGWHWIFFLNVPVLLIVILLAWYLLRADEPAKDTSKTDFLSGFLLVLVLLMLSYGVHELGHIREKAWLIAGLGIVVLLMSRAILKRLKEKSLPLIDLSLFRSRETVTGFGVFILLGAFFTGYMFVLSLLLQQDMHFSAAKAGLYLVPFSLLSAAFAKFALPLVIRKFTIWQTAIMGMTLMVMGAGFLMASVFFGHNLPLLLCSAACVSGLGMTICYTSLSVISIMGIPVRHHGLASSLASTAYFLGGGIGLSLLTLFINHDVTGHSVSYAAITVLCIYTLSGLGWLLKYVTTVRSQVITASV</sequence>
<evidence type="ECO:0000256" key="2">
    <source>
        <dbReference type="ARBA" id="ARBA00022448"/>
    </source>
</evidence>
<keyword evidence="3 6" id="KW-0812">Transmembrane</keyword>
<evidence type="ECO:0000256" key="6">
    <source>
        <dbReference type="SAM" id="Phobius"/>
    </source>
</evidence>
<dbReference type="PANTHER" id="PTHR42718:SF9">
    <property type="entry name" value="MAJOR FACILITATOR SUPERFAMILY MULTIDRUG TRANSPORTER MFSC"/>
    <property type="match status" value="1"/>
</dbReference>
<evidence type="ECO:0000259" key="7">
    <source>
        <dbReference type="PROSITE" id="PS50850"/>
    </source>
</evidence>
<dbReference type="PANTHER" id="PTHR42718">
    <property type="entry name" value="MAJOR FACILITATOR SUPERFAMILY MULTIDRUG TRANSPORTER MFSC"/>
    <property type="match status" value="1"/>
</dbReference>
<dbReference type="Proteomes" id="UP000028007">
    <property type="component" value="Unassembled WGS sequence"/>
</dbReference>
<feature type="transmembrane region" description="Helical" evidence="6">
    <location>
        <begin position="97"/>
        <end position="121"/>
    </location>
</feature>
<evidence type="ECO:0000256" key="3">
    <source>
        <dbReference type="ARBA" id="ARBA00022692"/>
    </source>
</evidence>
<keyword evidence="5 6" id="KW-0472">Membrane</keyword>
<evidence type="ECO:0000313" key="9">
    <source>
        <dbReference type="Proteomes" id="UP000028007"/>
    </source>
</evidence>
<keyword evidence="4 6" id="KW-1133">Transmembrane helix</keyword>
<evidence type="ECO:0000256" key="4">
    <source>
        <dbReference type="ARBA" id="ARBA00022989"/>
    </source>
</evidence>